<protein>
    <submittedName>
        <fullName evidence="2">Uncharacterized protein</fullName>
    </submittedName>
</protein>
<sequence length="1191" mass="138702">MENVLVDYHNSLLDLIEKELNDDDNYSITPVFKNLINDLISKRVSILQIANDRNGIIMLNENDCLLIEQIVQTSLITKDSNDEYFQKMDTELNFDFLYIQSYIIRTYLLFSRISYEHIHNKYQCHIRKKLTSTTDNMELFDNTGDNYSLKFNQQQLEIEWSHLNDTMLDKLYCSYNLLNHISLILKNMNENDLSQTYLYDFINNENLSDLHKQLKEYEIKDFQLCYIDHVRELYKSSISSFEHLFIDIPQLLRSPIDNVLNNELNQILNVIFDNLDHGSSTDEIQSTIKTITQLLNDLKIIEKVLLQESTRSLTETCQLMGYDSPILSLIPEEIKCENYLSVSISLLQLRSKLQELAINIDVKQTILWSENQTQQIDESCFQNYLISEKQGEKEEISQSTTSHYDEAPSNENILNFLGDFFGKVSTTNEQKEEEKEEISQSTTSHYDENPGNENTLNFLDEFLGKVSMTNEQKEEEKEEISQSTTSHYDENPSNENILNFPSEVDKIDSCTIHKTLFKLNLKPVPLLSSKLIRIIHEKRQQALTSTASAAAAVPSIKAQKFIIQHYNGTEKTYYWLPDNLHEQLRKLVNSDKYAVIEKQNQIYVDINESINKNNNNKPVSLEYKIIEKSSLINIYFQFNETTTIKYLTTKNVEIDKVIDRLIDDTTDMRTTTILCFIDGLGKCINYCSVNDLYRTSDDEIRIKIIEEEHNNLCQINLHIEKKDFPALFHPTTKWQQIYSWLKTFEQITNMKVNKFYLWNNIQTCIIDDSQTISEVFKQQNYEKQQQEASIITIDGINADDTIKISFGYETNIYSIQTLKSSIIYDLLSKNEQIIKSLNLNISIDDCVLLIENSDKKQKILSQDNIKQPVGDKRFDDKIPTHFQISTLIKLTKLDDNQTVEVPISNRNITITELLTKFSMTTTATSNEYKYLTTMNTHQIIENNQEIVSNLCETKFLLVKEDETCLVSVEKLSKNYKRFLINSTISDVYKQCQIKNEQYLLYSNDFIPSKELQLSSFLPSPSTTIQFTLVNRNLPVVIKIINIHAECIQFNCSHSITCERLCQISCLLFKENVEFYALEYDGSEVDATLSLEQIDDDAKEFIFQLVCTAKMNCLIKYEMKSIKLPCHLDTTVLQLHQQALEKFHIKDTQTELVVMDEDQIELSDSNIRVEDICLLFPEGSEEIQLEIRRKEI</sequence>
<dbReference type="Proteomes" id="UP000663829">
    <property type="component" value="Unassembled WGS sequence"/>
</dbReference>
<proteinExistence type="predicted"/>
<reference evidence="2" key="1">
    <citation type="submission" date="2021-02" db="EMBL/GenBank/DDBJ databases">
        <authorList>
            <person name="Nowell W R."/>
        </authorList>
    </citation>
    <scope>NUCLEOTIDE SEQUENCE</scope>
</reference>
<dbReference type="AlphaFoldDB" id="A0A815A339"/>
<organism evidence="2 4">
    <name type="scientific">Didymodactylos carnosus</name>
    <dbReference type="NCBI Taxonomy" id="1234261"/>
    <lineage>
        <taxon>Eukaryota</taxon>
        <taxon>Metazoa</taxon>
        <taxon>Spiralia</taxon>
        <taxon>Gnathifera</taxon>
        <taxon>Rotifera</taxon>
        <taxon>Eurotatoria</taxon>
        <taxon>Bdelloidea</taxon>
        <taxon>Philodinida</taxon>
        <taxon>Philodinidae</taxon>
        <taxon>Didymodactylos</taxon>
    </lineage>
</organism>
<dbReference type="EMBL" id="CAJNOQ010010440">
    <property type="protein sequence ID" value="CAF1251919.1"/>
    <property type="molecule type" value="Genomic_DNA"/>
</dbReference>
<feature type="region of interest" description="Disordered" evidence="1">
    <location>
        <begin position="470"/>
        <end position="499"/>
    </location>
</feature>
<accession>A0A815A339</accession>
<evidence type="ECO:0000256" key="1">
    <source>
        <dbReference type="SAM" id="MobiDB-lite"/>
    </source>
</evidence>
<dbReference type="OrthoDB" id="10037924at2759"/>
<comment type="caution">
    <text evidence="2">The sequence shown here is derived from an EMBL/GenBank/DDBJ whole genome shotgun (WGS) entry which is preliminary data.</text>
</comment>
<dbReference type="Proteomes" id="UP000681722">
    <property type="component" value="Unassembled WGS sequence"/>
</dbReference>
<evidence type="ECO:0000313" key="3">
    <source>
        <dbReference type="EMBL" id="CAF4021810.1"/>
    </source>
</evidence>
<keyword evidence="4" id="KW-1185">Reference proteome</keyword>
<feature type="compositionally biased region" description="Polar residues" evidence="1">
    <location>
        <begin position="481"/>
        <end position="499"/>
    </location>
</feature>
<evidence type="ECO:0000313" key="2">
    <source>
        <dbReference type="EMBL" id="CAF1251919.1"/>
    </source>
</evidence>
<feature type="region of interest" description="Disordered" evidence="1">
    <location>
        <begin position="427"/>
        <end position="454"/>
    </location>
</feature>
<dbReference type="EMBL" id="CAJOBC010014895">
    <property type="protein sequence ID" value="CAF4021810.1"/>
    <property type="molecule type" value="Genomic_DNA"/>
</dbReference>
<name>A0A815A339_9BILA</name>
<gene>
    <name evidence="2" type="ORF">GPM918_LOCUS26175</name>
    <name evidence="3" type="ORF">SRO942_LOCUS26278</name>
</gene>
<evidence type="ECO:0000313" key="4">
    <source>
        <dbReference type="Proteomes" id="UP000663829"/>
    </source>
</evidence>